<dbReference type="PANTHER" id="PTHR36681:SF3">
    <property type="entry name" value="NUCLEAR GTPASE, GERMINAL CENTER-ASSOCIATED, TANDEM DUPLICATE 3"/>
    <property type="match status" value="1"/>
</dbReference>
<feature type="coiled-coil region" evidence="1">
    <location>
        <begin position="497"/>
        <end position="552"/>
    </location>
</feature>
<dbReference type="InterPro" id="IPR056024">
    <property type="entry name" value="DUF7605"/>
</dbReference>
<dbReference type="Pfam" id="PF24564">
    <property type="entry name" value="DUF7605"/>
    <property type="match status" value="1"/>
</dbReference>
<dbReference type="EMBL" id="KV722353">
    <property type="protein sequence ID" value="OCH93606.1"/>
    <property type="molecule type" value="Genomic_DNA"/>
</dbReference>
<evidence type="ECO:0000256" key="2">
    <source>
        <dbReference type="SAM" id="MobiDB-lite"/>
    </source>
</evidence>
<dbReference type="InterPro" id="IPR027417">
    <property type="entry name" value="P-loop_NTPase"/>
</dbReference>
<gene>
    <name evidence="5" type="ORF">OBBRIDRAFT_790131</name>
</gene>
<sequence>MSSKENEGMGSNMSVSDKKPKSEPRRDRAPPLPLTNPKARQMQIALDASASDSDASESSKLVVNSESVDVKPALVEGINIAGFAAFDETKPITMTETVVSDIAQIDNDRRAPTSPTPRQTPAPTPCPQATQSVAPYKTYEFAESIKYSPEDAWKEGLEKVDIIKMNMQNLNMGSKLRREIWEHDIESLQCKTTPVTVIAVCGATGAGKSSILNAVLDDNIVLTSGVRACTAVVTEIGYHNKKTIDAHVSFLSEEEWRQELGVLLDELVDEDGHVKRANNLQSDAGIAWQKVHAVYPTITQDMLAKMSIDDIIKHNRGVAANLGTTKYISAANSKEFTEAIEKYVESNEKRGGRKAEKFKGKDKSKNQEPSLADKDRNGERGCGTSNDPALWPLISQVKIKCNAHALSSGAILVDLPGVADANAARNTIAKDYMKNCDCIWILAPITRAVDNKDARGSSFQIFVKQFANYNASTITFIATKCDDISCSETIRALSPDLVEVEEKIRDVNDQLNEWKQKKVDAEYNIRAREKDMKEVKEHLKEYKEHLNALENGTKFEPRLTVVFDKRKKVKSPSGKKRKNGSSSAKCSPKKQKFDHIEDETMSVDDIDDFILDDDDAMVEVVDFELDSDNPDCIDKQNSDRDKNGSNSGSGSEDEDEEAGGVTIDSLKARIQEARDGLKANQSQLNEFRYHRKDVIGVLADLKKRQDEAQRKKNAVCSLRRSEFTRAALKEDFRQGLKDFDDTTAEQRDPDNFDPTVNQRNYDMIDLPVFTCTARDYVRITGQVQGDGSPTCFSQIEYTGIPELQQWCHYLTMPSRKHAVRNFLTDLRTLANSIHTYASSSDEVPAADREALRRKWKSTKVDITDRLIKDFKKVVEDRVQELQCRFKDGLEEKCEVGAAHAANVAVEISDKFAASMHWASYRATLRRHGSWYEDLNVELTNPFMRNIASTWSQIFESDLFASVETSTLTTIETLVGEVEASVTDSLKDCARAQAEICAEHARVALKRTLQLVQKTITTEQRDVSRCLVPHVQGLLVDGYDRAIKERGMGSVARQKLVFHNYVQEVKDEIFEDVAEVLMLRLDEAAAAVGKTLEGELNGYYGLARKVEMDLSVLWQGRRESLVQRKARVEAIATAEKIVRQVDLLLEAEQGKRVACPNTNVAVENGGTED</sequence>
<feature type="compositionally biased region" description="Basic and acidic residues" evidence="2">
    <location>
        <begin position="16"/>
        <end position="29"/>
    </location>
</feature>
<dbReference type="SUPFAM" id="SSF52540">
    <property type="entry name" value="P-loop containing nucleoside triphosphate hydrolases"/>
    <property type="match status" value="1"/>
</dbReference>
<proteinExistence type="predicted"/>
<keyword evidence="1" id="KW-0175">Coiled coil</keyword>
<keyword evidence="6" id="KW-1185">Reference proteome</keyword>
<feature type="compositionally biased region" description="Low complexity" evidence="2">
    <location>
        <begin position="47"/>
        <end position="59"/>
    </location>
</feature>
<evidence type="ECO:0008006" key="7">
    <source>
        <dbReference type="Google" id="ProtNLM"/>
    </source>
</evidence>
<feature type="region of interest" description="Disordered" evidence="2">
    <location>
        <begin position="351"/>
        <end position="382"/>
    </location>
</feature>
<feature type="compositionally biased region" description="Basic residues" evidence="2">
    <location>
        <begin position="566"/>
        <end position="579"/>
    </location>
</feature>
<feature type="region of interest" description="Disordered" evidence="2">
    <location>
        <begin position="566"/>
        <end position="595"/>
    </location>
</feature>
<dbReference type="Proteomes" id="UP000250043">
    <property type="component" value="Unassembled WGS sequence"/>
</dbReference>
<reference evidence="5 6" key="1">
    <citation type="submission" date="2016-07" db="EMBL/GenBank/DDBJ databases">
        <title>Draft genome of the white-rot fungus Obba rivulosa 3A-2.</title>
        <authorList>
            <consortium name="DOE Joint Genome Institute"/>
            <person name="Miettinen O."/>
            <person name="Riley R."/>
            <person name="Acob R."/>
            <person name="Barry K."/>
            <person name="Cullen D."/>
            <person name="De Vries R."/>
            <person name="Hainaut M."/>
            <person name="Hatakka A."/>
            <person name="Henrissat B."/>
            <person name="Hilden K."/>
            <person name="Kuo R."/>
            <person name="Labutti K."/>
            <person name="Lipzen A."/>
            <person name="Makela M.R."/>
            <person name="Sandor L."/>
            <person name="Spatafora J.W."/>
            <person name="Grigoriev I.V."/>
            <person name="Hibbett D.S."/>
        </authorList>
    </citation>
    <scope>NUCLEOTIDE SEQUENCE [LARGE SCALE GENOMIC DNA]</scope>
    <source>
        <strain evidence="5 6">3A-2</strain>
    </source>
</reference>
<protein>
    <recommendedName>
        <fullName evidence="7">Nuclear GTPase SLIP-GC</fullName>
    </recommendedName>
</protein>
<dbReference type="PANTHER" id="PTHR36681">
    <property type="entry name" value="NUCLEAR GTPASE, GERMINAL CENTER-ASSOCIATED, TANDEM DUPLICATE 3"/>
    <property type="match status" value="1"/>
</dbReference>
<evidence type="ECO:0000313" key="5">
    <source>
        <dbReference type="EMBL" id="OCH93606.1"/>
    </source>
</evidence>
<feature type="compositionally biased region" description="Pro residues" evidence="2">
    <location>
        <begin position="114"/>
        <end position="126"/>
    </location>
</feature>
<feature type="region of interest" description="Disordered" evidence="2">
    <location>
        <begin position="103"/>
        <end position="130"/>
    </location>
</feature>
<feature type="region of interest" description="Disordered" evidence="2">
    <location>
        <begin position="1"/>
        <end position="64"/>
    </location>
</feature>
<feature type="region of interest" description="Disordered" evidence="2">
    <location>
        <begin position="627"/>
        <end position="659"/>
    </location>
</feature>
<feature type="compositionally biased region" description="Basic and acidic residues" evidence="2">
    <location>
        <begin position="632"/>
        <end position="643"/>
    </location>
</feature>
<feature type="compositionally biased region" description="Basic and acidic residues" evidence="2">
    <location>
        <begin position="351"/>
        <end position="379"/>
    </location>
</feature>
<evidence type="ECO:0000259" key="3">
    <source>
        <dbReference type="Pfam" id="PF00350"/>
    </source>
</evidence>
<evidence type="ECO:0000313" key="6">
    <source>
        <dbReference type="Proteomes" id="UP000250043"/>
    </source>
</evidence>
<evidence type="ECO:0000256" key="1">
    <source>
        <dbReference type="SAM" id="Coils"/>
    </source>
</evidence>
<dbReference type="Pfam" id="PF00350">
    <property type="entry name" value="Dynamin_N"/>
    <property type="match status" value="1"/>
</dbReference>
<dbReference type="Gene3D" id="3.40.50.300">
    <property type="entry name" value="P-loop containing nucleotide triphosphate hydrolases"/>
    <property type="match status" value="2"/>
</dbReference>
<dbReference type="OrthoDB" id="3598281at2759"/>
<name>A0A8E2J313_9APHY</name>
<dbReference type="AlphaFoldDB" id="A0A8E2J313"/>
<evidence type="ECO:0000259" key="4">
    <source>
        <dbReference type="Pfam" id="PF24564"/>
    </source>
</evidence>
<organism evidence="5 6">
    <name type="scientific">Obba rivulosa</name>
    <dbReference type="NCBI Taxonomy" id="1052685"/>
    <lineage>
        <taxon>Eukaryota</taxon>
        <taxon>Fungi</taxon>
        <taxon>Dikarya</taxon>
        <taxon>Basidiomycota</taxon>
        <taxon>Agaricomycotina</taxon>
        <taxon>Agaricomycetes</taxon>
        <taxon>Polyporales</taxon>
        <taxon>Gelatoporiaceae</taxon>
        <taxon>Obba</taxon>
    </lineage>
</organism>
<dbReference type="InterPro" id="IPR045063">
    <property type="entry name" value="Dynamin_N"/>
</dbReference>
<feature type="domain" description="Dynamin N-terminal" evidence="3">
    <location>
        <begin position="198"/>
        <end position="455"/>
    </location>
</feature>
<accession>A0A8E2J313</accession>
<feature type="domain" description="DUF7605" evidence="4">
    <location>
        <begin position="904"/>
        <end position="1063"/>
    </location>
</feature>